<accession>A0ABR4ESA0</accession>
<evidence type="ECO:0000313" key="3">
    <source>
        <dbReference type="Proteomes" id="UP001600888"/>
    </source>
</evidence>
<proteinExistence type="predicted"/>
<reference evidence="2 3" key="1">
    <citation type="submission" date="2024-03" db="EMBL/GenBank/DDBJ databases">
        <title>A high-quality draft genome sequence of Diaporthe vaccinii, a causative agent of upright dieback and viscid rot disease in cranberry plants.</title>
        <authorList>
            <person name="Sarrasin M."/>
            <person name="Lang B.F."/>
            <person name="Burger G."/>
        </authorList>
    </citation>
    <scope>NUCLEOTIDE SEQUENCE [LARGE SCALE GENOMIC DNA]</scope>
    <source>
        <strain evidence="2 3">IS7</strain>
    </source>
</reference>
<protein>
    <recommendedName>
        <fullName evidence="4">DUF4332 domain-containing protein</fullName>
    </recommendedName>
</protein>
<name>A0ABR4ESA0_9PEZI</name>
<evidence type="ECO:0000256" key="1">
    <source>
        <dbReference type="SAM" id="MobiDB-lite"/>
    </source>
</evidence>
<organism evidence="2 3">
    <name type="scientific">Diaporthe vaccinii</name>
    <dbReference type="NCBI Taxonomy" id="105482"/>
    <lineage>
        <taxon>Eukaryota</taxon>
        <taxon>Fungi</taxon>
        <taxon>Dikarya</taxon>
        <taxon>Ascomycota</taxon>
        <taxon>Pezizomycotina</taxon>
        <taxon>Sordariomycetes</taxon>
        <taxon>Sordariomycetidae</taxon>
        <taxon>Diaporthales</taxon>
        <taxon>Diaporthaceae</taxon>
        <taxon>Diaporthe</taxon>
        <taxon>Diaporthe eres species complex</taxon>
    </lineage>
</organism>
<dbReference type="Proteomes" id="UP001600888">
    <property type="component" value="Unassembled WGS sequence"/>
</dbReference>
<gene>
    <name evidence="2" type="ORF">FJTKL_08261</name>
</gene>
<dbReference type="EMBL" id="JBAWTH010000031">
    <property type="protein sequence ID" value="KAL2285314.1"/>
    <property type="molecule type" value="Genomic_DNA"/>
</dbReference>
<comment type="caution">
    <text evidence="2">The sequence shown here is derived from an EMBL/GenBank/DDBJ whole genome shotgun (WGS) entry which is preliminary data.</text>
</comment>
<feature type="region of interest" description="Disordered" evidence="1">
    <location>
        <begin position="209"/>
        <end position="259"/>
    </location>
</feature>
<evidence type="ECO:0000313" key="2">
    <source>
        <dbReference type="EMBL" id="KAL2285314.1"/>
    </source>
</evidence>
<sequence length="259" mass="28621">MVDRRFPSPEDITLQEFRDALAKYDQLIEAVSASKGAKPGQKTLAELDHYRYVEAPALFATTSSRRPMQLGDVQTLVEWKLKHGKFRPTLMKLVSSNEESFVKDTATSALDIYTKKADASAAIDVLTRLKGIGPATASLLLAVHDPQNIVFFADEAFYWLCNHGRRDHIKYNAKEYKQLHENSQKLATRLIVGAIDVERVAYVLLNDSGASPTTKPPAETPNSAAAPPEKTTSAATKKRQEGAIEASSAPRRSKRRKPA</sequence>
<dbReference type="PANTHER" id="PTHR21521">
    <property type="entry name" value="AMUN, ISOFORM A"/>
    <property type="match status" value="1"/>
</dbReference>
<keyword evidence="3" id="KW-1185">Reference proteome</keyword>
<dbReference type="PANTHER" id="PTHR21521:SF0">
    <property type="entry name" value="AMUN, ISOFORM A"/>
    <property type="match status" value="1"/>
</dbReference>
<evidence type="ECO:0008006" key="4">
    <source>
        <dbReference type="Google" id="ProtNLM"/>
    </source>
</evidence>